<organism evidence="1 2">
    <name type="scientific">Arachis hypogaea</name>
    <name type="common">Peanut</name>
    <dbReference type="NCBI Taxonomy" id="3818"/>
    <lineage>
        <taxon>Eukaryota</taxon>
        <taxon>Viridiplantae</taxon>
        <taxon>Streptophyta</taxon>
        <taxon>Embryophyta</taxon>
        <taxon>Tracheophyta</taxon>
        <taxon>Spermatophyta</taxon>
        <taxon>Magnoliopsida</taxon>
        <taxon>eudicotyledons</taxon>
        <taxon>Gunneridae</taxon>
        <taxon>Pentapetalae</taxon>
        <taxon>rosids</taxon>
        <taxon>fabids</taxon>
        <taxon>Fabales</taxon>
        <taxon>Fabaceae</taxon>
        <taxon>Papilionoideae</taxon>
        <taxon>50 kb inversion clade</taxon>
        <taxon>dalbergioids sensu lato</taxon>
        <taxon>Dalbergieae</taxon>
        <taxon>Pterocarpus clade</taxon>
        <taxon>Arachis</taxon>
    </lineage>
</organism>
<protein>
    <submittedName>
        <fullName evidence="1">Uncharacterized protein</fullName>
    </submittedName>
</protein>
<comment type="caution">
    <text evidence="1">The sequence shown here is derived from an EMBL/GenBank/DDBJ whole genome shotgun (WGS) entry which is preliminary data.</text>
</comment>
<name>A0A445C4X0_ARAHY</name>
<evidence type="ECO:0000313" key="1">
    <source>
        <dbReference type="EMBL" id="RYR45986.1"/>
    </source>
</evidence>
<dbReference type="AlphaFoldDB" id="A0A445C4X0"/>
<gene>
    <name evidence="1" type="ORF">Ahy_A07g031758</name>
</gene>
<dbReference type="EMBL" id="SDMP01000007">
    <property type="protein sequence ID" value="RYR45986.1"/>
    <property type="molecule type" value="Genomic_DNA"/>
</dbReference>
<keyword evidence="2" id="KW-1185">Reference proteome</keyword>
<accession>A0A445C4X0</accession>
<sequence>MVSNFNIIVEIIEEAQRVINSAHVEAENTENCIGVVKWQYVVKLVLNLRSKYQLQSSSTFWQRNSTISKIFVKECMEPTCTKVMTGTALIRSNVGLVT</sequence>
<reference evidence="1 2" key="1">
    <citation type="submission" date="2019-01" db="EMBL/GenBank/DDBJ databases">
        <title>Sequencing of cultivated peanut Arachis hypogaea provides insights into genome evolution and oil improvement.</title>
        <authorList>
            <person name="Chen X."/>
        </authorList>
    </citation>
    <scope>NUCLEOTIDE SEQUENCE [LARGE SCALE GENOMIC DNA]</scope>
    <source>
        <strain evidence="2">cv. Fuhuasheng</strain>
        <tissue evidence="1">Leaves</tissue>
    </source>
</reference>
<dbReference type="Proteomes" id="UP000289738">
    <property type="component" value="Chromosome A07"/>
</dbReference>
<evidence type="ECO:0000313" key="2">
    <source>
        <dbReference type="Proteomes" id="UP000289738"/>
    </source>
</evidence>
<proteinExistence type="predicted"/>